<evidence type="ECO:0000313" key="1">
    <source>
        <dbReference type="EMBL" id="KAI3725305.1"/>
    </source>
</evidence>
<reference evidence="2" key="1">
    <citation type="journal article" date="2022" name="Mol. Ecol. Resour.">
        <title>The genomes of chicory, endive, great burdock and yacon provide insights into Asteraceae palaeo-polyploidization history and plant inulin production.</title>
        <authorList>
            <person name="Fan W."/>
            <person name="Wang S."/>
            <person name="Wang H."/>
            <person name="Wang A."/>
            <person name="Jiang F."/>
            <person name="Liu H."/>
            <person name="Zhao H."/>
            <person name="Xu D."/>
            <person name="Zhang Y."/>
        </authorList>
    </citation>
    <scope>NUCLEOTIDE SEQUENCE [LARGE SCALE GENOMIC DNA]</scope>
    <source>
        <strain evidence="2">cv. Yunnan</strain>
    </source>
</reference>
<name>A0ACB9BTL3_9ASTR</name>
<protein>
    <submittedName>
        <fullName evidence="1">Uncharacterized protein</fullName>
    </submittedName>
</protein>
<comment type="caution">
    <text evidence="1">The sequence shown here is derived from an EMBL/GenBank/DDBJ whole genome shotgun (WGS) entry which is preliminary data.</text>
</comment>
<dbReference type="Proteomes" id="UP001056120">
    <property type="component" value="Linkage Group LG22"/>
</dbReference>
<accession>A0ACB9BTL3</accession>
<reference evidence="1 2" key="2">
    <citation type="journal article" date="2022" name="Mol. Ecol. Resour.">
        <title>The genomes of chicory, endive, great burdock and yacon provide insights into Asteraceae paleo-polyploidization history and plant inulin production.</title>
        <authorList>
            <person name="Fan W."/>
            <person name="Wang S."/>
            <person name="Wang H."/>
            <person name="Wang A."/>
            <person name="Jiang F."/>
            <person name="Liu H."/>
            <person name="Zhao H."/>
            <person name="Xu D."/>
            <person name="Zhang Y."/>
        </authorList>
    </citation>
    <scope>NUCLEOTIDE SEQUENCE [LARGE SCALE GENOMIC DNA]</scope>
    <source>
        <strain evidence="2">cv. Yunnan</strain>
        <tissue evidence="1">Leaves</tissue>
    </source>
</reference>
<organism evidence="1 2">
    <name type="scientific">Smallanthus sonchifolius</name>
    <dbReference type="NCBI Taxonomy" id="185202"/>
    <lineage>
        <taxon>Eukaryota</taxon>
        <taxon>Viridiplantae</taxon>
        <taxon>Streptophyta</taxon>
        <taxon>Embryophyta</taxon>
        <taxon>Tracheophyta</taxon>
        <taxon>Spermatophyta</taxon>
        <taxon>Magnoliopsida</taxon>
        <taxon>eudicotyledons</taxon>
        <taxon>Gunneridae</taxon>
        <taxon>Pentapetalae</taxon>
        <taxon>asterids</taxon>
        <taxon>campanulids</taxon>
        <taxon>Asterales</taxon>
        <taxon>Asteraceae</taxon>
        <taxon>Asteroideae</taxon>
        <taxon>Heliantheae alliance</taxon>
        <taxon>Millerieae</taxon>
        <taxon>Smallanthus</taxon>
    </lineage>
</organism>
<evidence type="ECO:0000313" key="2">
    <source>
        <dbReference type="Proteomes" id="UP001056120"/>
    </source>
</evidence>
<gene>
    <name evidence="1" type="ORF">L1987_65089</name>
</gene>
<proteinExistence type="predicted"/>
<dbReference type="EMBL" id="CM042039">
    <property type="protein sequence ID" value="KAI3725305.1"/>
    <property type="molecule type" value="Genomic_DNA"/>
</dbReference>
<sequence length="89" mass="9909">MDQSNVRPDDLEERGFADDPGKLKVLNLGGLLMNGLICSYLSEVKNKALLFLVRSEMETGQVCKMTKSFKGSFAIIVNLCQILRAERSL</sequence>
<keyword evidence="2" id="KW-1185">Reference proteome</keyword>